<dbReference type="InterPro" id="IPR000524">
    <property type="entry name" value="Tscrpt_reg_HTH_GntR"/>
</dbReference>
<feature type="domain" description="HTH gntR-type" evidence="4">
    <location>
        <begin position="19"/>
        <end position="87"/>
    </location>
</feature>
<dbReference type="Pfam" id="PF07729">
    <property type="entry name" value="FCD"/>
    <property type="match status" value="1"/>
</dbReference>
<reference evidence="5" key="1">
    <citation type="submission" date="2016-09" db="EMBL/GenBank/DDBJ databases">
        <authorList>
            <person name="Capua I."/>
            <person name="De Benedictis P."/>
            <person name="Joannis T."/>
            <person name="Lombin L.H."/>
            <person name="Cattoli G."/>
        </authorList>
    </citation>
    <scope>NUCLEOTIDE SEQUENCE</scope>
    <source>
        <strain evidence="5">B9</strain>
    </source>
</reference>
<evidence type="ECO:0000259" key="4">
    <source>
        <dbReference type="PROSITE" id="PS50949"/>
    </source>
</evidence>
<dbReference type="AlphaFoldDB" id="A0A1K0IKR7"/>
<protein>
    <submittedName>
        <fullName evidence="5">Transcriptional regulator, GntR-family</fullName>
    </submittedName>
</protein>
<dbReference type="PROSITE" id="PS50949">
    <property type="entry name" value="HTH_GNTR"/>
    <property type="match status" value="1"/>
</dbReference>
<dbReference type="GO" id="GO:0003700">
    <property type="term" value="F:DNA-binding transcription factor activity"/>
    <property type="evidence" value="ECO:0007669"/>
    <property type="project" value="InterPro"/>
</dbReference>
<accession>A0A1K0IKR7</accession>
<dbReference type="InterPro" id="IPR036390">
    <property type="entry name" value="WH_DNA-bd_sf"/>
</dbReference>
<dbReference type="InterPro" id="IPR011711">
    <property type="entry name" value="GntR_C"/>
</dbReference>
<organism evidence="5">
    <name type="scientific">Cupriavidus necator</name>
    <name type="common">Alcaligenes eutrophus</name>
    <name type="synonym">Ralstonia eutropha</name>
    <dbReference type="NCBI Taxonomy" id="106590"/>
    <lineage>
        <taxon>Bacteria</taxon>
        <taxon>Pseudomonadati</taxon>
        <taxon>Pseudomonadota</taxon>
        <taxon>Betaproteobacteria</taxon>
        <taxon>Burkholderiales</taxon>
        <taxon>Burkholderiaceae</taxon>
        <taxon>Cupriavidus</taxon>
    </lineage>
</organism>
<sequence>MKAQLGMEIRGFTSLRRPDNLPDEIAHQIRQRILDGTLAHGQQLPTENELATAFDVSRNVVREAIARLKLAGYVETRRGTGTFVAQGIGQRNFEIVTDELLHEDALEHVFQLRVEIESGAAALAARFRTPEQLEALRLALAKVDEAGGDWEKGADTALDFHLAVGNATNNPYFIRLMAHLSHVLHDSVRTLRSTSTGTTRIAEVEQEHHAIFDAIAAGNADQARAAMRYHLTNGIERHKARAPGKTT</sequence>
<evidence type="ECO:0000256" key="3">
    <source>
        <dbReference type="ARBA" id="ARBA00023163"/>
    </source>
</evidence>
<evidence type="ECO:0000313" key="5">
    <source>
        <dbReference type="EMBL" id="SCU73354.1"/>
    </source>
</evidence>
<keyword evidence="3" id="KW-0804">Transcription</keyword>
<dbReference type="CDD" id="cd07377">
    <property type="entry name" value="WHTH_GntR"/>
    <property type="match status" value="1"/>
</dbReference>
<dbReference type="PANTHER" id="PTHR43537:SF5">
    <property type="entry name" value="UXU OPERON TRANSCRIPTIONAL REGULATOR"/>
    <property type="match status" value="1"/>
</dbReference>
<dbReference type="Gene3D" id="1.10.10.10">
    <property type="entry name" value="Winged helix-like DNA-binding domain superfamily/Winged helix DNA-binding domain"/>
    <property type="match status" value="1"/>
</dbReference>
<gene>
    <name evidence="5" type="ORF">CNECB9_1040004</name>
</gene>
<dbReference type="Gene3D" id="1.20.120.530">
    <property type="entry name" value="GntR ligand-binding domain-like"/>
    <property type="match status" value="1"/>
</dbReference>
<dbReference type="SMART" id="SM00345">
    <property type="entry name" value="HTH_GNTR"/>
    <property type="match status" value="1"/>
</dbReference>
<dbReference type="SUPFAM" id="SSF46785">
    <property type="entry name" value="Winged helix' DNA-binding domain"/>
    <property type="match status" value="1"/>
</dbReference>
<evidence type="ECO:0000256" key="2">
    <source>
        <dbReference type="ARBA" id="ARBA00023125"/>
    </source>
</evidence>
<dbReference type="SMART" id="SM00895">
    <property type="entry name" value="FCD"/>
    <property type="match status" value="1"/>
</dbReference>
<dbReference type="SUPFAM" id="SSF48008">
    <property type="entry name" value="GntR ligand-binding domain-like"/>
    <property type="match status" value="1"/>
</dbReference>
<keyword evidence="1" id="KW-0805">Transcription regulation</keyword>
<name>A0A1K0IKR7_CUPNE</name>
<dbReference type="PANTHER" id="PTHR43537">
    <property type="entry name" value="TRANSCRIPTIONAL REGULATOR, GNTR FAMILY"/>
    <property type="match status" value="1"/>
</dbReference>
<evidence type="ECO:0000256" key="1">
    <source>
        <dbReference type="ARBA" id="ARBA00023015"/>
    </source>
</evidence>
<dbReference type="GO" id="GO:0003677">
    <property type="term" value="F:DNA binding"/>
    <property type="evidence" value="ECO:0007669"/>
    <property type="project" value="UniProtKB-KW"/>
</dbReference>
<proteinExistence type="predicted"/>
<dbReference type="Pfam" id="PF00392">
    <property type="entry name" value="GntR"/>
    <property type="match status" value="1"/>
</dbReference>
<dbReference type="PRINTS" id="PR00035">
    <property type="entry name" value="HTHGNTR"/>
</dbReference>
<dbReference type="EMBL" id="FMSH01000007">
    <property type="protein sequence ID" value="SCU73354.1"/>
    <property type="molecule type" value="Genomic_DNA"/>
</dbReference>
<dbReference type="RefSeq" id="WP_340519596.1">
    <property type="nucleotide sequence ID" value="NZ_FMSH01000007.1"/>
</dbReference>
<dbReference type="InterPro" id="IPR036388">
    <property type="entry name" value="WH-like_DNA-bd_sf"/>
</dbReference>
<keyword evidence="2" id="KW-0238">DNA-binding</keyword>
<dbReference type="InterPro" id="IPR008920">
    <property type="entry name" value="TF_FadR/GntR_C"/>
</dbReference>